<dbReference type="SUPFAM" id="SSF52440">
    <property type="entry name" value="PreATP-grasp domain"/>
    <property type="match status" value="1"/>
</dbReference>
<evidence type="ECO:0000259" key="11">
    <source>
        <dbReference type="PROSITE" id="PS50979"/>
    </source>
</evidence>
<dbReference type="RefSeq" id="WP_115936076.1">
    <property type="nucleotide sequence ID" value="NZ_QRDW01000002.1"/>
</dbReference>
<dbReference type="Gene3D" id="3.30.470.20">
    <property type="entry name" value="ATP-grasp fold, B domain"/>
    <property type="match status" value="1"/>
</dbReference>
<dbReference type="InterPro" id="IPR011761">
    <property type="entry name" value="ATP-grasp"/>
</dbReference>
<evidence type="ECO:0000256" key="7">
    <source>
        <dbReference type="PROSITE-ProRule" id="PRU00409"/>
    </source>
</evidence>
<dbReference type="FunFam" id="3.40.50.20:FF:000010">
    <property type="entry name" value="Propionyl-CoA carboxylase subunit alpha"/>
    <property type="match status" value="1"/>
</dbReference>
<evidence type="ECO:0000256" key="6">
    <source>
        <dbReference type="ARBA" id="ARBA00023267"/>
    </source>
</evidence>
<accession>A0A3D9HSY0</accession>
<dbReference type="SUPFAM" id="SSF51246">
    <property type="entry name" value="Rudiment single hybrid motif"/>
    <property type="match status" value="1"/>
</dbReference>
<evidence type="ECO:0000313" key="12">
    <source>
        <dbReference type="EMBL" id="RED52550.1"/>
    </source>
</evidence>
<dbReference type="InterPro" id="IPR011053">
    <property type="entry name" value="Single_hybrid_motif"/>
</dbReference>
<dbReference type="PANTHER" id="PTHR18866:SF33">
    <property type="entry name" value="METHYLCROTONOYL-COA CARBOXYLASE SUBUNIT ALPHA, MITOCHONDRIAL-RELATED"/>
    <property type="match status" value="1"/>
</dbReference>
<name>A0A3D9HSY0_9PROT</name>
<evidence type="ECO:0000256" key="5">
    <source>
        <dbReference type="ARBA" id="ARBA00022946"/>
    </source>
</evidence>
<dbReference type="GO" id="GO:0005524">
    <property type="term" value="F:ATP binding"/>
    <property type="evidence" value="ECO:0007669"/>
    <property type="project" value="UniProtKB-UniRule"/>
</dbReference>
<dbReference type="InterPro" id="IPR005481">
    <property type="entry name" value="BC-like_N"/>
</dbReference>
<feature type="domain" description="ATP-grasp" evidence="10">
    <location>
        <begin position="120"/>
        <end position="322"/>
    </location>
</feature>
<dbReference type="SUPFAM" id="SSF51230">
    <property type="entry name" value="Single hybrid motif"/>
    <property type="match status" value="1"/>
</dbReference>
<dbReference type="OrthoDB" id="9763189at2"/>
<dbReference type="Pfam" id="PF00364">
    <property type="entry name" value="Biotin_lipoyl"/>
    <property type="match status" value="1"/>
</dbReference>
<dbReference type="InterPro" id="IPR016185">
    <property type="entry name" value="PreATP-grasp_dom_sf"/>
</dbReference>
<dbReference type="GO" id="GO:0046872">
    <property type="term" value="F:metal ion binding"/>
    <property type="evidence" value="ECO:0007669"/>
    <property type="project" value="InterPro"/>
</dbReference>
<dbReference type="InterPro" id="IPR011054">
    <property type="entry name" value="Rudment_hybrid_motif"/>
</dbReference>
<dbReference type="InterPro" id="IPR050856">
    <property type="entry name" value="Biotin_carboxylase_complex"/>
</dbReference>
<dbReference type="Pfam" id="PF02786">
    <property type="entry name" value="CPSase_L_D2"/>
    <property type="match status" value="1"/>
</dbReference>
<dbReference type="InterPro" id="IPR048429">
    <property type="entry name" value="MCC_alpha_BT"/>
</dbReference>
<gene>
    <name evidence="12" type="ORF">DFP90_102573</name>
</gene>
<dbReference type="PROSITE" id="PS50975">
    <property type="entry name" value="ATP_GRASP"/>
    <property type="match status" value="1"/>
</dbReference>
<evidence type="ECO:0000256" key="8">
    <source>
        <dbReference type="SAM" id="MobiDB-lite"/>
    </source>
</evidence>
<dbReference type="Gene3D" id="3.30.700.40">
    <property type="match status" value="1"/>
</dbReference>
<dbReference type="Pfam" id="PF02785">
    <property type="entry name" value="Biotin_carb_C"/>
    <property type="match status" value="1"/>
</dbReference>
<dbReference type="InterPro" id="IPR011764">
    <property type="entry name" value="Biotin_carboxylation_dom"/>
</dbReference>
<dbReference type="PROSITE" id="PS00866">
    <property type="entry name" value="CPSASE_1"/>
    <property type="match status" value="1"/>
</dbReference>
<dbReference type="PROSITE" id="PS50979">
    <property type="entry name" value="BC"/>
    <property type="match status" value="1"/>
</dbReference>
<comment type="cofactor">
    <cofactor evidence="1">
        <name>biotin</name>
        <dbReference type="ChEBI" id="CHEBI:57586"/>
    </cofactor>
</comment>
<dbReference type="AlphaFoldDB" id="A0A3D9HSY0"/>
<proteinExistence type="predicted"/>
<dbReference type="CDD" id="cd06850">
    <property type="entry name" value="biotinyl_domain"/>
    <property type="match status" value="1"/>
</dbReference>
<dbReference type="EMBL" id="QRDW01000002">
    <property type="protein sequence ID" value="RED52550.1"/>
    <property type="molecule type" value="Genomic_DNA"/>
</dbReference>
<dbReference type="Proteomes" id="UP000256845">
    <property type="component" value="Unassembled WGS sequence"/>
</dbReference>
<feature type="domain" description="Biotin carboxylation" evidence="11">
    <location>
        <begin position="1"/>
        <end position="450"/>
    </location>
</feature>
<dbReference type="SUPFAM" id="SSF56059">
    <property type="entry name" value="Glutathione synthetase ATP-binding domain-like"/>
    <property type="match status" value="1"/>
</dbReference>
<dbReference type="InterPro" id="IPR005479">
    <property type="entry name" value="CPAse_ATP-bd"/>
</dbReference>
<sequence>MFEKILIANRGEIACRVIETAQSMGIATVAVYSDADCGAKHVALADEAVHIGPAPVRESYLLGERIIEAAKQTGAQAIHPGYGFLSENAGFADLCAKNDLIFIGPPADAIRAMGSKSQAKEIMDKAGVPLVPGYHGDNQDPDFLAAEADKMGYPVLIKASLGGGGKGMRLVEKAADFAASLESCKREAVNAFGDDHVLVERFVTRPRHIEMQVFADSHGQAVHLFERDCSVQRRHQKVLEEAPAPGMNEELRAEMGKAATDAALAIGYQGAGTVEFIVETSEDGVPGAFFFMEMNTRLQVEHPVTEMITGEDLVAWQLKVASGMPLPKAQSEITCTGHALEARLYAEDPANDFLPAIGRLHHFKTPNAIARIDSGVRAGDEVSMHYDPMIAKVITHGADRSEAIRRMVRALEQTEVAGLVTNRDFLKKAAGHPAFGSGLLDTSFIEKYETDLLPNEGEGASVHDLAFAALALLRQRDRQARSEADHSADPWSPWGRTDNWRLNDTSNTDIRLQPMGASEPVMVHAEIDGQDYHFRIADEVLSFAAVREEGLDLTAQVNGVKAKRAVHLRESALTVIGADRTQRLTLIDPMAAAGEEEGGSGRMTAPMPGKITAVKVNAGESVEEGQALMVVEAMKMEHTIAAPHDGVVAEVRFAVGDQVAEGDELISFEEV</sequence>
<dbReference type="Pfam" id="PF00289">
    <property type="entry name" value="Biotin_carb_N"/>
    <property type="match status" value="1"/>
</dbReference>
<dbReference type="GO" id="GO:0016874">
    <property type="term" value="F:ligase activity"/>
    <property type="evidence" value="ECO:0007669"/>
    <property type="project" value="UniProtKB-KW"/>
</dbReference>
<keyword evidence="3 7" id="KW-0547">Nucleotide-binding</keyword>
<evidence type="ECO:0000256" key="4">
    <source>
        <dbReference type="ARBA" id="ARBA00022840"/>
    </source>
</evidence>
<dbReference type="PROSITE" id="PS50968">
    <property type="entry name" value="BIOTINYL_LIPOYL"/>
    <property type="match status" value="1"/>
</dbReference>
<evidence type="ECO:0000259" key="9">
    <source>
        <dbReference type="PROSITE" id="PS50968"/>
    </source>
</evidence>
<keyword evidence="5" id="KW-0809">Transit peptide</keyword>
<dbReference type="InterPro" id="IPR005482">
    <property type="entry name" value="Biotin_COase_C"/>
</dbReference>
<dbReference type="PANTHER" id="PTHR18866">
    <property type="entry name" value="CARBOXYLASE:PYRUVATE/ACETYL-COA/PROPIONYL-COA CARBOXYLASE"/>
    <property type="match status" value="1"/>
</dbReference>
<dbReference type="Pfam" id="PF21139">
    <property type="entry name" value="BT_MCC_alpha"/>
    <property type="match status" value="1"/>
</dbReference>
<reference evidence="12 13" key="1">
    <citation type="submission" date="2018-07" db="EMBL/GenBank/DDBJ databases">
        <title>Genomic Encyclopedia of Type Strains, Phase III (KMG-III): the genomes of soil and plant-associated and newly described type strains.</title>
        <authorList>
            <person name="Whitman W."/>
        </authorList>
    </citation>
    <scope>NUCLEOTIDE SEQUENCE [LARGE SCALE GENOMIC DNA]</scope>
    <source>
        <strain evidence="12 13">CECT 8488</strain>
    </source>
</reference>
<evidence type="ECO:0000259" key="10">
    <source>
        <dbReference type="PROSITE" id="PS50975"/>
    </source>
</evidence>
<dbReference type="SMART" id="SM00878">
    <property type="entry name" value="Biotin_carb_C"/>
    <property type="match status" value="1"/>
</dbReference>
<dbReference type="PROSITE" id="PS00867">
    <property type="entry name" value="CPSASE_2"/>
    <property type="match status" value="1"/>
</dbReference>
<keyword evidence="13" id="KW-1185">Reference proteome</keyword>
<evidence type="ECO:0000256" key="1">
    <source>
        <dbReference type="ARBA" id="ARBA00001953"/>
    </source>
</evidence>
<feature type="region of interest" description="Disordered" evidence="8">
    <location>
        <begin position="481"/>
        <end position="507"/>
    </location>
</feature>
<dbReference type="FunFam" id="3.30.1490.20:FF:000003">
    <property type="entry name" value="acetyl-CoA carboxylase isoform X1"/>
    <property type="match status" value="1"/>
</dbReference>
<evidence type="ECO:0000256" key="2">
    <source>
        <dbReference type="ARBA" id="ARBA00022598"/>
    </source>
</evidence>
<evidence type="ECO:0000313" key="13">
    <source>
        <dbReference type="Proteomes" id="UP000256845"/>
    </source>
</evidence>
<organism evidence="12 13">
    <name type="scientific">Aestuariispira insulae</name>
    <dbReference type="NCBI Taxonomy" id="1461337"/>
    <lineage>
        <taxon>Bacteria</taxon>
        <taxon>Pseudomonadati</taxon>
        <taxon>Pseudomonadota</taxon>
        <taxon>Alphaproteobacteria</taxon>
        <taxon>Rhodospirillales</taxon>
        <taxon>Kiloniellaceae</taxon>
        <taxon>Aestuariispira</taxon>
    </lineage>
</organism>
<dbReference type="FunFam" id="2.40.50.100:FF:000003">
    <property type="entry name" value="Acetyl-CoA carboxylase biotin carboxyl carrier protein"/>
    <property type="match status" value="1"/>
</dbReference>
<feature type="domain" description="Lipoyl-binding" evidence="9">
    <location>
        <begin position="594"/>
        <end position="669"/>
    </location>
</feature>
<dbReference type="InterPro" id="IPR001882">
    <property type="entry name" value="Biotin_BS"/>
</dbReference>
<dbReference type="PROSITE" id="PS00188">
    <property type="entry name" value="BIOTIN"/>
    <property type="match status" value="1"/>
</dbReference>
<comment type="caution">
    <text evidence="12">The sequence shown here is derived from an EMBL/GenBank/DDBJ whole genome shotgun (WGS) entry which is preliminary data.</text>
</comment>
<keyword evidence="2" id="KW-0436">Ligase</keyword>
<dbReference type="Gene3D" id="2.40.50.100">
    <property type="match status" value="1"/>
</dbReference>
<keyword evidence="6" id="KW-0092">Biotin</keyword>
<dbReference type="FunFam" id="3.30.470.20:FF:000028">
    <property type="entry name" value="Methylcrotonoyl-CoA carboxylase subunit alpha, mitochondrial"/>
    <property type="match status" value="1"/>
</dbReference>
<evidence type="ECO:0000256" key="3">
    <source>
        <dbReference type="ARBA" id="ARBA00022741"/>
    </source>
</evidence>
<keyword evidence="4 7" id="KW-0067">ATP-binding</keyword>
<protein>
    <submittedName>
        <fullName evidence="12">3-methylcrotonoyl-CoA carboxylase alpha subunit</fullName>
    </submittedName>
</protein>
<dbReference type="InterPro" id="IPR000089">
    <property type="entry name" value="Biotin_lipoyl"/>
</dbReference>